<evidence type="ECO:0000256" key="2">
    <source>
        <dbReference type="ARBA" id="ARBA00023125"/>
    </source>
</evidence>
<dbReference type="GO" id="GO:0003677">
    <property type="term" value="F:DNA binding"/>
    <property type="evidence" value="ECO:0007669"/>
    <property type="project" value="UniProtKB-KW"/>
</dbReference>
<reference evidence="3 4" key="1">
    <citation type="submission" date="2014-03" db="EMBL/GenBank/DDBJ databases">
        <title>Genomics of Bifidobacteria.</title>
        <authorList>
            <person name="Ventura M."/>
            <person name="Milani C."/>
            <person name="Lugli G.A."/>
        </authorList>
    </citation>
    <scope>NUCLEOTIDE SEQUENCE [LARGE SCALE GENOMIC DNA]</scope>
    <source>
        <strain evidence="3 4">LMG 11586</strain>
    </source>
</reference>
<dbReference type="SUPFAM" id="SSF116734">
    <property type="entry name" value="DNA methylase specificity domain"/>
    <property type="match status" value="2"/>
</dbReference>
<dbReference type="Proteomes" id="UP000029046">
    <property type="component" value="Unassembled WGS sequence"/>
</dbReference>
<dbReference type="Gene3D" id="3.90.220.20">
    <property type="entry name" value="DNA methylase specificity domains"/>
    <property type="match status" value="1"/>
</dbReference>
<evidence type="ECO:0000313" key="3">
    <source>
        <dbReference type="EMBL" id="KFI61240.1"/>
    </source>
</evidence>
<dbReference type="PANTHER" id="PTHR30408">
    <property type="entry name" value="TYPE-1 RESTRICTION ENZYME ECOKI SPECIFICITY PROTEIN"/>
    <property type="match status" value="1"/>
</dbReference>
<evidence type="ECO:0000256" key="1">
    <source>
        <dbReference type="ARBA" id="ARBA00022747"/>
    </source>
</evidence>
<proteinExistence type="predicted"/>
<dbReference type="InterPro" id="IPR044946">
    <property type="entry name" value="Restrct_endonuc_typeI_TRD_sf"/>
</dbReference>
<evidence type="ECO:0000313" key="4">
    <source>
        <dbReference type="Proteomes" id="UP000029046"/>
    </source>
</evidence>
<keyword evidence="4" id="KW-1185">Reference proteome</keyword>
<dbReference type="GO" id="GO:0009307">
    <property type="term" value="P:DNA restriction-modification system"/>
    <property type="evidence" value="ECO:0007669"/>
    <property type="project" value="UniProtKB-KW"/>
</dbReference>
<name>A0A087AR40_9BIFI</name>
<keyword evidence="1" id="KW-0680">Restriction system</keyword>
<dbReference type="AlphaFoldDB" id="A0A087AR40"/>
<sequence>MSLNIPNIEEQYRIVLFLHTIDKLIAAAKKKADLLKLKKRYYLQAIFSQQLRFKGFTEPWQQRKLGDLLKFERPDRYIEPDGDYLSEGTTPVLTANKGFVLGYTNNSEGIYDKGACIIFDDFTLDRKLVRRPFKVRSSAIKILTANPSMDLYFIFELLEFQKFPSLGHARHYISVVEPWRAPVPDCSEQTHIGEMFRMMDDLIVAVTRKIELLERRKTAYLQRLFV</sequence>
<organism evidence="3 4">
    <name type="scientific">Bifidobacterium pullorum subsp. gallinarum</name>
    <dbReference type="NCBI Taxonomy" id="78344"/>
    <lineage>
        <taxon>Bacteria</taxon>
        <taxon>Bacillati</taxon>
        <taxon>Actinomycetota</taxon>
        <taxon>Actinomycetes</taxon>
        <taxon>Bifidobacteriales</taxon>
        <taxon>Bifidobacteriaceae</taxon>
        <taxon>Bifidobacterium</taxon>
    </lineage>
</organism>
<dbReference type="EMBL" id="JGYX01000002">
    <property type="protein sequence ID" value="KFI61240.1"/>
    <property type="molecule type" value="Genomic_DNA"/>
</dbReference>
<gene>
    <name evidence="3" type="ORF">BIGA_0673</name>
</gene>
<dbReference type="InterPro" id="IPR052021">
    <property type="entry name" value="Type-I_RS_S_subunit"/>
</dbReference>
<keyword evidence="2" id="KW-0238">DNA-binding</keyword>
<protein>
    <submittedName>
        <fullName evidence="3">Type I R-M system specificity subunit</fullName>
    </submittedName>
</protein>
<dbReference type="PANTHER" id="PTHR30408:SF12">
    <property type="entry name" value="TYPE I RESTRICTION ENZYME MJAVIII SPECIFICITY SUBUNIT"/>
    <property type="match status" value="1"/>
</dbReference>
<dbReference type="Gene3D" id="1.10.287.1120">
    <property type="entry name" value="Bipartite methylase S protein"/>
    <property type="match status" value="1"/>
</dbReference>
<dbReference type="eggNOG" id="COG0732">
    <property type="taxonomic scope" value="Bacteria"/>
</dbReference>
<accession>A0A087AR40</accession>
<comment type="caution">
    <text evidence="3">The sequence shown here is derived from an EMBL/GenBank/DDBJ whole genome shotgun (WGS) entry which is preliminary data.</text>
</comment>